<protein>
    <recommendedName>
        <fullName evidence="3">AraC family transcriptional regulator</fullName>
    </recommendedName>
</protein>
<dbReference type="Proteomes" id="UP001272515">
    <property type="component" value="Unassembled WGS sequence"/>
</dbReference>
<dbReference type="RefSeq" id="WP_317330405.1">
    <property type="nucleotide sequence ID" value="NZ_JAWJZA010000012.1"/>
</dbReference>
<comment type="caution">
    <text evidence="1">The sequence shown here is derived from an EMBL/GenBank/DDBJ whole genome shotgun (WGS) entry which is preliminary data.</text>
</comment>
<reference evidence="1 2" key="1">
    <citation type="submission" date="2023-10" db="EMBL/GenBank/DDBJ databases">
        <title>Veillonella sp. nov., isolated from a pig farm feces dump.</title>
        <authorList>
            <person name="Chang Y.-H."/>
        </authorList>
    </citation>
    <scope>NUCLEOTIDE SEQUENCE [LARGE SCALE GENOMIC DNA]</scope>
    <source>
        <strain evidence="1 2">YH-vei2233</strain>
    </source>
</reference>
<evidence type="ECO:0000313" key="2">
    <source>
        <dbReference type="Proteomes" id="UP001272515"/>
    </source>
</evidence>
<keyword evidence="2" id="KW-1185">Reference proteome</keyword>
<sequence>MRSKHPGKMPMELPMDMPMDMPKGMPAMMNMDTISMKRYEVYDGIELLFLEVKQEFLQFHSKPNAGVFAINHYEDGRIECKFDSGEYLYMGPGDMSVGWRIHDNYQHDSFFPTKQFRGVNLIVNVDKAQPVMDLLAPDSQIHLTDIANRFCESSDFGMLIEETDSLK</sequence>
<dbReference type="EMBL" id="JAWJZB010000011">
    <property type="protein sequence ID" value="MDV5089039.1"/>
    <property type="molecule type" value="Genomic_DNA"/>
</dbReference>
<proteinExistence type="predicted"/>
<name>A0ABU3ZAU1_9FIRM</name>
<evidence type="ECO:0008006" key="3">
    <source>
        <dbReference type="Google" id="ProtNLM"/>
    </source>
</evidence>
<gene>
    <name evidence="1" type="ORF">RVY80_09415</name>
</gene>
<accession>A0ABU3ZAU1</accession>
<organism evidence="1 2">
    <name type="scientific">Veillonella absiana</name>
    <dbReference type="NCBI Taxonomy" id="3079305"/>
    <lineage>
        <taxon>Bacteria</taxon>
        <taxon>Bacillati</taxon>
        <taxon>Bacillota</taxon>
        <taxon>Negativicutes</taxon>
        <taxon>Veillonellales</taxon>
        <taxon>Veillonellaceae</taxon>
        <taxon>Veillonella</taxon>
    </lineage>
</organism>
<evidence type="ECO:0000313" key="1">
    <source>
        <dbReference type="EMBL" id="MDV5089039.1"/>
    </source>
</evidence>